<reference evidence="1" key="2">
    <citation type="submission" date="2020-09" db="EMBL/GenBank/DDBJ databases">
        <authorList>
            <person name="Sun Q."/>
            <person name="Zhou Y."/>
        </authorList>
    </citation>
    <scope>NUCLEOTIDE SEQUENCE</scope>
    <source>
        <strain evidence="1">CGMCC 1.15758</strain>
    </source>
</reference>
<evidence type="ECO:0000313" key="1">
    <source>
        <dbReference type="EMBL" id="GGG00995.1"/>
    </source>
</evidence>
<dbReference type="Gene3D" id="1.10.8.730">
    <property type="match status" value="1"/>
</dbReference>
<sequence>MNFLYNTVEGMFSWLNSISNKSIYNYCELESADDEHTLITKDGSLVSVLEINGVKHMVGNDEYHHLCDEITATLTPLLKKQGVKIKCFFRYDAQSTAQEIEELLLPSQKSAKRLNLKLEDYFDAKRKTLEQACVFEKCYLCIWSSSDLLTAPAQKQAYRNKLEQLKSHNIKISSKAQHFLQVINEVRLQHTALVTVLMESFFAMGLSVQLMKVEPLLKAVKQQISPDITSNDWQAHLPGDKLQLGCEDSDWTSWLWPSLSYQLFVEESANVNMSECIVGNYRYAPITISLFPKHIQAFYALFQTLKEYQLPWQISFSLAPNGIKISQIKSLLAQFLTFSSHENKLICRAHDLLKHIQNNTDMPVIRLSVNLITWANKSDLMTFQKRKAALHKAIQNWGGAQTTENFGDPFDVVQSSFLALNRRGFPCAVGAPLNDAVKLMPFFRPALSWDHGATLFRTPDGKLWPYQSGSSKQVSWIELIYARSGSGKSVLLNSLNLSACLCNGLEGLPYISILDIGPSSKGVIDLLKAVGGSAIAEHYQFTFSHMDAINPFDTHLGARYPGHAHKAFLVNFLTVLLLENIQENLPDGMEAMLSLVIDEVYKLTSDHQQPKRYQVGINQEIDRKLQELQVDSQGKSWWQITDILFQKNEIRLAQKTQRYAMPLLSDLINAVNQTSVIDLYKGLNLASSEDYIQYFCRNITTVIKNLPSLNLVTRIDVDARVVAFDLASVMSAVSANDARISVIAYMLVRHLTAGYFFVKVQDLEQLSASYQGYHKEKLQELYNIPKRIVFDEFHRTRGCAPILRQVLTDMREGRKHNVQIALASQSLSDFSHTMLEFATSIFILSGGNQSTLETTRSHFGLNQTEASALKYAVHGPTSEGMNFIGQFHTVNGINTQLLNLCLSAYELWLFTTTAEDCYLKEKLSEHIGVMPSLLLLAQHFPTGSAKAYLETQSNLQVDRSVKEIANELIENFIEQYYRSVKHGQ</sequence>
<protein>
    <submittedName>
        <fullName evidence="1">Type IVa secretion system protein IcmB</fullName>
    </submittedName>
</protein>
<dbReference type="Proteomes" id="UP000636949">
    <property type="component" value="Unassembled WGS sequence"/>
</dbReference>
<dbReference type="SUPFAM" id="SSF52540">
    <property type="entry name" value="P-loop containing nucleoside triphosphate hydrolases"/>
    <property type="match status" value="1"/>
</dbReference>
<keyword evidence="2" id="KW-1185">Reference proteome</keyword>
<gene>
    <name evidence="1" type="primary">icmB</name>
    <name evidence="1" type="ORF">GCM10010995_18030</name>
</gene>
<dbReference type="EMBL" id="BMJS01000021">
    <property type="protein sequence ID" value="GGG00995.1"/>
    <property type="molecule type" value="Genomic_DNA"/>
</dbReference>
<proteinExistence type="predicted"/>
<dbReference type="AlphaFoldDB" id="A0A8J2Z562"/>
<accession>A0A8J2Z562</accession>
<reference evidence="1" key="1">
    <citation type="journal article" date="2014" name="Int. J. Syst. Evol. Microbiol.">
        <title>Complete genome sequence of Corynebacterium casei LMG S-19264T (=DSM 44701T), isolated from a smear-ripened cheese.</title>
        <authorList>
            <consortium name="US DOE Joint Genome Institute (JGI-PGF)"/>
            <person name="Walter F."/>
            <person name="Albersmeier A."/>
            <person name="Kalinowski J."/>
            <person name="Ruckert C."/>
        </authorList>
    </citation>
    <scope>NUCLEOTIDE SEQUENCE</scope>
    <source>
        <strain evidence="1">CGMCC 1.15758</strain>
    </source>
</reference>
<name>A0A8J2Z562_9GAMM</name>
<dbReference type="InterPro" id="IPR027417">
    <property type="entry name" value="P-loop_NTPase"/>
</dbReference>
<comment type="caution">
    <text evidence="1">The sequence shown here is derived from an EMBL/GenBank/DDBJ whole genome shotgun (WGS) entry which is preliminary data.</text>
</comment>
<organism evidence="1 2">
    <name type="scientific">Cysteiniphilum litorale</name>
    <dbReference type="NCBI Taxonomy" id="2056700"/>
    <lineage>
        <taxon>Bacteria</taxon>
        <taxon>Pseudomonadati</taxon>
        <taxon>Pseudomonadota</taxon>
        <taxon>Gammaproteobacteria</taxon>
        <taxon>Thiotrichales</taxon>
        <taxon>Fastidiosibacteraceae</taxon>
        <taxon>Cysteiniphilum</taxon>
    </lineage>
</organism>
<evidence type="ECO:0000313" key="2">
    <source>
        <dbReference type="Proteomes" id="UP000636949"/>
    </source>
</evidence>
<dbReference type="Gene3D" id="3.40.50.300">
    <property type="entry name" value="P-loop containing nucleotide triphosphate hydrolases"/>
    <property type="match status" value="1"/>
</dbReference>